<dbReference type="Gene3D" id="3.40.50.2000">
    <property type="entry name" value="Glycogen Phosphorylase B"/>
    <property type="match status" value="1"/>
</dbReference>
<proteinExistence type="predicted"/>
<organism evidence="2 3">
    <name type="scientific">Pelodictyon phaeoclathratiforme (strain DSM 5477 / BU-1)</name>
    <dbReference type="NCBI Taxonomy" id="324925"/>
    <lineage>
        <taxon>Bacteria</taxon>
        <taxon>Pseudomonadati</taxon>
        <taxon>Chlorobiota</taxon>
        <taxon>Chlorobiia</taxon>
        <taxon>Chlorobiales</taxon>
        <taxon>Chlorobiaceae</taxon>
        <taxon>Chlorobium/Pelodictyon group</taxon>
        <taxon>Pelodictyon</taxon>
    </lineage>
</organism>
<name>B4SFN9_PELPB</name>
<keyword evidence="3" id="KW-1185">Reference proteome</keyword>
<feature type="domain" description="Glycosyl transferase family 1" evidence="1">
    <location>
        <begin position="201"/>
        <end position="355"/>
    </location>
</feature>
<dbReference type="Proteomes" id="UP000002724">
    <property type="component" value="Chromosome"/>
</dbReference>
<dbReference type="OrthoDB" id="9795068at2"/>
<dbReference type="SUPFAM" id="SSF53756">
    <property type="entry name" value="UDP-Glycosyltransferase/glycogen phosphorylase"/>
    <property type="match status" value="1"/>
</dbReference>
<dbReference type="STRING" id="324925.Ppha_1010"/>
<evidence type="ECO:0000259" key="1">
    <source>
        <dbReference type="Pfam" id="PF00534"/>
    </source>
</evidence>
<reference evidence="2 3" key="1">
    <citation type="submission" date="2008-06" db="EMBL/GenBank/DDBJ databases">
        <title>Complete sequence of Pelodictyon phaeoclathratiforme BU-1.</title>
        <authorList>
            <consortium name="US DOE Joint Genome Institute"/>
            <person name="Lucas S."/>
            <person name="Copeland A."/>
            <person name="Lapidus A."/>
            <person name="Glavina del Rio T."/>
            <person name="Dalin E."/>
            <person name="Tice H."/>
            <person name="Bruce D."/>
            <person name="Goodwin L."/>
            <person name="Pitluck S."/>
            <person name="Schmutz J."/>
            <person name="Larimer F."/>
            <person name="Land M."/>
            <person name="Hauser L."/>
            <person name="Kyrpides N."/>
            <person name="Mikhailova N."/>
            <person name="Liu Z."/>
            <person name="Li T."/>
            <person name="Zhao F."/>
            <person name="Overmann J."/>
            <person name="Bryant D.A."/>
            <person name="Richardson P."/>
        </authorList>
    </citation>
    <scope>NUCLEOTIDE SEQUENCE [LARGE SCALE GENOMIC DNA]</scope>
    <source>
        <strain evidence="3">DSM 5477 / BU-1</strain>
    </source>
</reference>
<dbReference type="GO" id="GO:0016757">
    <property type="term" value="F:glycosyltransferase activity"/>
    <property type="evidence" value="ECO:0007669"/>
    <property type="project" value="InterPro"/>
</dbReference>
<dbReference type="EMBL" id="CP001110">
    <property type="protein sequence ID" value="ACF43294.1"/>
    <property type="molecule type" value="Genomic_DNA"/>
</dbReference>
<protein>
    <submittedName>
        <fullName evidence="2">Glycosyl transferase group 1</fullName>
    </submittedName>
</protein>
<dbReference type="KEGG" id="pph:Ppha_1010"/>
<evidence type="ECO:0000313" key="2">
    <source>
        <dbReference type="EMBL" id="ACF43294.1"/>
    </source>
</evidence>
<dbReference type="InterPro" id="IPR001296">
    <property type="entry name" value="Glyco_trans_1"/>
</dbReference>
<evidence type="ECO:0000313" key="3">
    <source>
        <dbReference type="Proteomes" id="UP000002724"/>
    </source>
</evidence>
<accession>B4SFN9</accession>
<dbReference type="PANTHER" id="PTHR12526">
    <property type="entry name" value="GLYCOSYLTRANSFERASE"/>
    <property type="match status" value="1"/>
</dbReference>
<gene>
    <name evidence="2" type="ordered locus">Ppha_1010</name>
</gene>
<dbReference type="HOGENOM" id="CLU_705624_0_0_10"/>
<sequence length="391" mass="44828">MIEPHLLVIPSVPVWLQDNTFIFDRKFYDGMALYAQKWPGKVSSLMSTTTALLPDFGIIKKTEKELPFRCLTIEAEELIGEEHLKGASIVLASGDAYNQLHISNLCRKMKIKCVYVIEYIPETRYQIASLSTNNPLVKLRRFFYIWHHEKKRVSAFQFADALQSNGTPAYYEYNHFKNNLLYFDTRVDSRHSISTPDLEKRLEHLSQGKPLRLAFSGRLIQMKGADHLVTLAKMLKKEALPFNMTIYGTGELENEMKKTIKEYQLENQVSMPGAVDFYTQLIPDLKTTIDLFVSLHRQSDPSCTYLETLSCGVPIVGYNNKAFAGLLELADIGWGAKINDLDTIKKIIIQLDKNRAIISEKSKNSIVFSQQHDFESTYNNRVNHLLSIFNQ</sequence>
<dbReference type="AlphaFoldDB" id="B4SFN9"/>
<dbReference type="eggNOG" id="COG0438">
    <property type="taxonomic scope" value="Bacteria"/>
</dbReference>
<dbReference type="PANTHER" id="PTHR12526:SF630">
    <property type="entry name" value="GLYCOSYLTRANSFERASE"/>
    <property type="match status" value="1"/>
</dbReference>
<keyword evidence="2" id="KW-0808">Transferase</keyword>
<dbReference type="Pfam" id="PF00534">
    <property type="entry name" value="Glycos_transf_1"/>
    <property type="match status" value="1"/>
</dbReference>